<sequence>MSQYEALRDRFFQASTQEKDHRALLQAVARTTGEKLAAYLQAPLEVISIKPTGDPGPKSYGFKFVITFGAGDSVVHSAEVPVLMTLTRHGLHAKVADGHDQHVGDPAHPDWHEVFYDVLTMLEKDCQATERQSQI</sequence>
<keyword evidence="3" id="KW-1185">Reference proteome</keyword>
<accession>A0AAE9L429</accession>
<dbReference type="EMBL" id="VCIZ01000001">
    <property type="protein sequence ID" value="TSP14262.1"/>
    <property type="molecule type" value="Genomic_DNA"/>
</dbReference>
<dbReference type="Proteomes" id="UP000318943">
    <property type="component" value="Unassembled WGS sequence"/>
</dbReference>
<dbReference type="Proteomes" id="UP001056132">
    <property type="component" value="Chromosome 1"/>
</dbReference>
<reference evidence="1 3" key="1">
    <citation type="submission" date="2019-05" db="EMBL/GenBank/DDBJ databases">
        <title>Whole genome sequence analysis of Cupriavidus campinensis S14E4C strain.</title>
        <authorList>
            <person name="Abbaszade G."/>
            <person name="Szabo A."/>
            <person name="Toumi M."/>
            <person name="Toth E."/>
        </authorList>
    </citation>
    <scope>NUCLEOTIDE SEQUENCE [LARGE SCALE GENOMIC DNA]</scope>
    <source>
        <strain evidence="1 3">S14E4C</strain>
    </source>
</reference>
<evidence type="ECO:0000313" key="1">
    <source>
        <dbReference type="EMBL" id="TSP14262.1"/>
    </source>
</evidence>
<evidence type="ECO:0000313" key="4">
    <source>
        <dbReference type="Proteomes" id="UP001056132"/>
    </source>
</evidence>
<reference evidence="2" key="2">
    <citation type="journal article" date="2022" name="Microbiol. Resour. Announc.">
        <title>Genome Sequence of Cupriavidus campinensis Strain G5, a Member of a Bacterial Consortium Capable of Polyethylene Degradation.</title>
        <authorList>
            <person name="Schneider B."/>
            <person name="Pfeiffer F."/>
            <person name="Dyall-Smith M."/>
            <person name="Kunte H.J."/>
        </authorList>
    </citation>
    <scope>NUCLEOTIDE SEQUENCE</scope>
    <source>
        <strain evidence="2">G5</strain>
    </source>
</reference>
<dbReference type="RefSeq" id="WP_144195293.1">
    <property type="nucleotide sequence ID" value="NZ_CAJPVH010000018.1"/>
</dbReference>
<evidence type="ECO:0000313" key="2">
    <source>
        <dbReference type="EMBL" id="URF05700.1"/>
    </source>
</evidence>
<name>A0AAE9L429_9BURK</name>
<dbReference type="KEGG" id="ccam:M5D45_07865"/>
<proteinExistence type="predicted"/>
<reference evidence="2" key="3">
    <citation type="submission" date="2022-05" db="EMBL/GenBank/DDBJ databases">
        <authorList>
            <person name="Kunte H.-J."/>
        </authorList>
    </citation>
    <scope>NUCLEOTIDE SEQUENCE</scope>
    <source>
        <strain evidence="2">G5</strain>
    </source>
</reference>
<dbReference type="EMBL" id="CP097330">
    <property type="protein sequence ID" value="URF05700.1"/>
    <property type="molecule type" value="Genomic_DNA"/>
</dbReference>
<dbReference type="AlphaFoldDB" id="A0AAE9L429"/>
<protein>
    <submittedName>
        <fullName evidence="2">Uncharacterized protein</fullName>
    </submittedName>
</protein>
<organism evidence="2 4">
    <name type="scientific">Cupriavidus campinensis</name>
    <dbReference type="NCBI Taxonomy" id="151783"/>
    <lineage>
        <taxon>Bacteria</taxon>
        <taxon>Pseudomonadati</taxon>
        <taxon>Pseudomonadota</taxon>
        <taxon>Betaproteobacteria</taxon>
        <taxon>Burkholderiales</taxon>
        <taxon>Burkholderiaceae</taxon>
        <taxon>Cupriavidus</taxon>
    </lineage>
</organism>
<evidence type="ECO:0000313" key="3">
    <source>
        <dbReference type="Proteomes" id="UP000318943"/>
    </source>
</evidence>
<gene>
    <name evidence="1" type="ORF">FGG12_00945</name>
    <name evidence="2" type="ORF">M5D45_07865</name>
</gene>